<evidence type="ECO:0000256" key="5">
    <source>
        <dbReference type="ARBA" id="ARBA00022729"/>
    </source>
</evidence>
<keyword evidence="9" id="KW-0998">Cell outer membrane</keyword>
<name>A0A7V5HNB1_UNCW3</name>
<proteinExistence type="predicted"/>
<dbReference type="PANTHER" id="PTHR30069:SF29">
    <property type="entry name" value="HEMOGLOBIN AND HEMOGLOBIN-HAPTOGLOBIN-BINDING PROTEIN 1-RELATED"/>
    <property type="match status" value="1"/>
</dbReference>
<evidence type="ECO:0000256" key="1">
    <source>
        <dbReference type="ARBA" id="ARBA00004571"/>
    </source>
</evidence>
<protein>
    <submittedName>
        <fullName evidence="11">TonB-dependent receptor</fullName>
    </submittedName>
</protein>
<keyword evidence="5" id="KW-0732">Signal</keyword>
<sequence>MDNVKGIPPEVGTTKPRYWRFTTWQKKTVKLMWTYDVKETEVRANAFYDTYYNVLDSYDDSTYTTQTERYAFHSTYDDYTVGGNLLTETKLPLINIRTGLHYKKDVHRAQSDYDEKWERYEMTTYSLGVETDAKLTPKLTSTGGIGLSYMRPLYANGGDLRDPIFTYDPLFSIQYRAAAGTKLHLSFTGKTRFPTMKELYSEYLGRNIPNPDLKEERSFNFEFGVTQVVAEKHQVSFVIYDSEIRDLIEDVVVDTVNDLEQLQNIGKARFAGVSLGVSGTVGRLDYHVSYSYLNAKDLEGKEILEDRPEQRGSIYFGYKLPYDVKGFAGINYTGSRYYYDKDVNDYLKLPDYTLVNLKLSRKIKSLELYFKVHNLLDINYERDKGFPCPGRYYEAGLNFSL</sequence>
<dbReference type="InterPro" id="IPR036942">
    <property type="entry name" value="Beta-barrel_TonB_sf"/>
</dbReference>
<dbReference type="EMBL" id="DRTX01000021">
    <property type="protein sequence ID" value="HHF52790.1"/>
    <property type="molecule type" value="Genomic_DNA"/>
</dbReference>
<keyword evidence="6" id="KW-0798">TonB box</keyword>
<dbReference type="InterPro" id="IPR039426">
    <property type="entry name" value="TonB-dep_rcpt-like"/>
</dbReference>
<evidence type="ECO:0000256" key="8">
    <source>
        <dbReference type="ARBA" id="ARBA00023170"/>
    </source>
</evidence>
<evidence type="ECO:0000256" key="9">
    <source>
        <dbReference type="ARBA" id="ARBA00023237"/>
    </source>
</evidence>
<dbReference type="AlphaFoldDB" id="A0A7V5HNB1"/>
<keyword evidence="8 11" id="KW-0675">Receptor</keyword>
<keyword evidence="4" id="KW-0812">Transmembrane</keyword>
<evidence type="ECO:0000256" key="3">
    <source>
        <dbReference type="ARBA" id="ARBA00022452"/>
    </source>
</evidence>
<keyword evidence="2" id="KW-0813">Transport</keyword>
<organism evidence="11">
    <name type="scientific">candidate division WOR-3 bacterium</name>
    <dbReference type="NCBI Taxonomy" id="2052148"/>
    <lineage>
        <taxon>Bacteria</taxon>
        <taxon>Bacteria division WOR-3</taxon>
    </lineage>
</organism>
<evidence type="ECO:0000256" key="6">
    <source>
        <dbReference type="ARBA" id="ARBA00023077"/>
    </source>
</evidence>
<evidence type="ECO:0000256" key="4">
    <source>
        <dbReference type="ARBA" id="ARBA00022692"/>
    </source>
</evidence>
<keyword evidence="3" id="KW-1134">Transmembrane beta strand</keyword>
<comment type="caution">
    <text evidence="11">The sequence shown here is derived from an EMBL/GenBank/DDBJ whole genome shotgun (WGS) entry which is preliminary data.</text>
</comment>
<evidence type="ECO:0000256" key="7">
    <source>
        <dbReference type="ARBA" id="ARBA00023136"/>
    </source>
</evidence>
<evidence type="ECO:0000259" key="10">
    <source>
        <dbReference type="Pfam" id="PF00593"/>
    </source>
</evidence>
<dbReference type="Pfam" id="PF00593">
    <property type="entry name" value="TonB_dep_Rec_b-barrel"/>
    <property type="match status" value="1"/>
</dbReference>
<dbReference type="PANTHER" id="PTHR30069">
    <property type="entry name" value="TONB-DEPENDENT OUTER MEMBRANE RECEPTOR"/>
    <property type="match status" value="1"/>
</dbReference>
<gene>
    <name evidence="11" type="ORF">ENL43_00315</name>
</gene>
<dbReference type="GO" id="GO:0009279">
    <property type="term" value="C:cell outer membrane"/>
    <property type="evidence" value="ECO:0007669"/>
    <property type="project" value="UniProtKB-SubCell"/>
</dbReference>
<keyword evidence="7" id="KW-0472">Membrane</keyword>
<evidence type="ECO:0000256" key="2">
    <source>
        <dbReference type="ARBA" id="ARBA00022448"/>
    </source>
</evidence>
<comment type="subcellular location">
    <subcellularLocation>
        <location evidence="1">Cell outer membrane</location>
        <topology evidence="1">Multi-pass membrane protein</topology>
    </subcellularLocation>
</comment>
<dbReference type="GO" id="GO:0044718">
    <property type="term" value="P:siderophore transmembrane transport"/>
    <property type="evidence" value="ECO:0007669"/>
    <property type="project" value="TreeGrafter"/>
</dbReference>
<dbReference type="GO" id="GO:0015344">
    <property type="term" value="F:siderophore uptake transmembrane transporter activity"/>
    <property type="evidence" value="ECO:0007669"/>
    <property type="project" value="TreeGrafter"/>
</dbReference>
<accession>A0A7V5HNB1</accession>
<evidence type="ECO:0000313" key="11">
    <source>
        <dbReference type="EMBL" id="HHF52790.1"/>
    </source>
</evidence>
<dbReference type="Gene3D" id="2.40.170.20">
    <property type="entry name" value="TonB-dependent receptor, beta-barrel domain"/>
    <property type="match status" value="1"/>
</dbReference>
<reference evidence="11" key="1">
    <citation type="journal article" date="2020" name="mSystems">
        <title>Genome- and Community-Level Interaction Insights into Carbon Utilization and Element Cycling Functions of Hydrothermarchaeota in Hydrothermal Sediment.</title>
        <authorList>
            <person name="Zhou Z."/>
            <person name="Liu Y."/>
            <person name="Xu W."/>
            <person name="Pan J."/>
            <person name="Luo Z.H."/>
            <person name="Li M."/>
        </authorList>
    </citation>
    <scope>NUCLEOTIDE SEQUENCE [LARGE SCALE GENOMIC DNA]</scope>
    <source>
        <strain evidence="11">HyVt-96</strain>
    </source>
</reference>
<feature type="domain" description="TonB-dependent receptor-like beta-barrel" evidence="10">
    <location>
        <begin position="18"/>
        <end position="375"/>
    </location>
</feature>
<dbReference type="Proteomes" id="UP000886050">
    <property type="component" value="Unassembled WGS sequence"/>
</dbReference>
<dbReference type="SUPFAM" id="SSF56935">
    <property type="entry name" value="Porins"/>
    <property type="match status" value="1"/>
</dbReference>
<dbReference type="InterPro" id="IPR000531">
    <property type="entry name" value="Beta-barrel_TonB"/>
</dbReference>